<evidence type="ECO:0000259" key="2">
    <source>
        <dbReference type="Pfam" id="PF14219"/>
    </source>
</evidence>
<dbReference type="Pfam" id="PF14219">
    <property type="entry name" value="DUF4328"/>
    <property type="match status" value="1"/>
</dbReference>
<keyword evidence="1" id="KW-0472">Membrane</keyword>
<name>A0ABT5FKY8_9ACTN</name>
<feature type="transmembrane region" description="Helical" evidence="1">
    <location>
        <begin position="60"/>
        <end position="81"/>
    </location>
</feature>
<reference evidence="3 4" key="1">
    <citation type="journal article" date="2015" name="Int. J. Syst. Evol. Microbiol.">
        <title>Streptomyces gilvifuscus sp. nov., an actinomycete that produces antibacterial compounds isolated from soil.</title>
        <authorList>
            <person name="Nguyen T.M."/>
            <person name="Kim J."/>
        </authorList>
    </citation>
    <scope>NUCLEOTIDE SEQUENCE [LARGE SCALE GENOMIC DNA]</scope>
    <source>
        <strain evidence="3 4">T113</strain>
    </source>
</reference>
<organism evidence="3 4">
    <name type="scientific">Streptomyces gilvifuscus</name>
    <dbReference type="NCBI Taxonomy" id="1550617"/>
    <lineage>
        <taxon>Bacteria</taxon>
        <taxon>Bacillati</taxon>
        <taxon>Actinomycetota</taxon>
        <taxon>Actinomycetes</taxon>
        <taxon>Kitasatosporales</taxon>
        <taxon>Streptomycetaceae</taxon>
        <taxon>Streptomyces</taxon>
    </lineage>
</organism>
<dbReference type="Proteomes" id="UP001221328">
    <property type="component" value="Unassembled WGS sequence"/>
</dbReference>
<gene>
    <name evidence="3" type="ORF">PO587_01765</name>
</gene>
<keyword evidence="1" id="KW-1133">Transmembrane helix</keyword>
<protein>
    <submittedName>
        <fullName evidence="3">DUF4328 domain-containing protein</fullName>
    </submittedName>
</protein>
<sequence length="105" mass="11223">MAWLIPVVNLWFPRGLLLGTLRASGPAPDRRRDELLVNAWWVAWIGHGILALVTQSGTSLPLMVLSEALYAAAAGLAVVVIQRVTTRQSTALAALRPAERGAATV</sequence>
<keyword evidence="4" id="KW-1185">Reference proteome</keyword>
<comment type="caution">
    <text evidence="3">The sequence shown here is derived from an EMBL/GenBank/DDBJ whole genome shotgun (WGS) entry which is preliminary data.</text>
</comment>
<feature type="domain" description="DUF4328" evidence="2">
    <location>
        <begin position="2"/>
        <end position="85"/>
    </location>
</feature>
<evidence type="ECO:0000256" key="1">
    <source>
        <dbReference type="SAM" id="Phobius"/>
    </source>
</evidence>
<accession>A0ABT5FKY8</accession>
<dbReference type="InterPro" id="IPR025565">
    <property type="entry name" value="DUF4328"/>
</dbReference>
<evidence type="ECO:0000313" key="4">
    <source>
        <dbReference type="Proteomes" id="UP001221328"/>
    </source>
</evidence>
<feature type="transmembrane region" description="Helical" evidence="1">
    <location>
        <begin position="35"/>
        <end position="54"/>
    </location>
</feature>
<evidence type="ECO:0000313" key="3">
    <source>
        <dbReference type="EMBL" id="MDC2953176.1"/>
    </source>
</evidence>
<keyword evidence="1" id="KW-0812">Transmembrane</keyword>
<dbReference type="EMBL" id="JAQOSK010000001">
    <property type="protein sequence ID" value="MDC2953176.1"/>
    <property type="molecule type" value="Genomic_DNA"/>
</dbReference>
<proteinExistence type="predicted"/>